<sequence>MKLAVPLMAALAPLTLFAQELDLFIEITLPGAKPMQLETRVPANQWSEHPLGDYRLSLQPTALDDQVTVDAVLTSGSGERLNQLLMPAVVVRVGEQGTMALGEPPRVLSFSVGADLAD</sequence>
<evidence type="ECO:0000313" key="3">
    <source>
        <dbReference type="Proteomes" id="UP000305674"/>
    </source>
</evidence>
<keyword evidence="1" id="KW-0732">Signal</keyword>
<evidence type="ECO:0000313" key="2">
    <source>
        <dbReference type="EMBL" id="TKB49320.1"/>
    </source>
</evidence>
<proteinExistence type="predicted"/>
<protein>
    <submittedName>
        <fullName evidence="2">Uncharacterized protein</fullName>
    </submittedName>
</protein>
<accession>A0A4U1BFX2</accession>
<dbReference type="RefSeq" id="WP_136852687.1">
    <property type="nucleotide sequence ID" value="NZ_SWCI01000004.1"/>
</dbReference>
<evidence type="ECO:0000256" key="1">
    <source>
        <dbReference type="SAM" id="SignalP"/>
    </source>
</evidence>
<dbReference type="Proteomes" id="UP000305674">
    <property type="component" value="Unassembled WGS sequence"/>
</dbReference>
<dbReference type="EMBL" id="SWCI01000004">
    <property type="protein sequence ID" value="TKB49320.1"/>
    <property type="molecule type" value="Genomic_DNA"/>
</dbReference>
<dbReference type="OrthoDB" id="6400842at2"/>
<gene>
    <name evidence="2" type="ORF">FCL40_08265</name>
</gene>
<organism evidence="2 3">
    <name type="scientific">Ferrimonas sediminicola</name>
    <dbReference type="NCBI Taxonomy" id="2569538"/>
    <lineage>
        <taxon>Bacteria</taxon>
        <taxon>Pseudomonadati</taxon>
        <taxon>Pseudomonadota</taxon>
        <taxon>Gammaproteobacteria</taxon>
        <taxon>Alteromonadales</taxon>
        <taxon>Ferrimonadaceae</taxon>
        <taxon>Ferrimonas</taxon>
    </lineage>
</organism>
<keyword evidence="3" id="KW-1185">Reference proteome</keyword>
<reference evidence="2 3" key="1">
    <citation type="submission" date="2019-04" db="EMBL/GenBank/DDBJ databases">
        <authorList>
            <person name="Hwang J.C."/>
        </authorList>
    </citation>
    <scope>NUCLEOTIDE SEQUENCE [LARGE SCALE GENOMIC DNA]</scope>
    <source>
        <strain evidence="2 3">IMCC35001</strain>
    </source>
</reference>
<feature type="signal peptide" evidence="1">
    <location>
        <begin position="1"/>
        <end position="18"/>
    </location>
</feature>
<dbReference type="AlphaFoldDB" id="A0A4U1BFX2"/>
<feature type="chain" id="PRO_5020336137" evidence="1">
    <location>
        <begin position="19"/>
        <end position="118"/>
    </location>
</feature>
<name>A0A4U1BFX2_9GAMM</name>
<comment type="caution">
    <text evidence="2">The sequence shown here is derived from an EMBL/GenBank/DDBJ whole genome shotgun (WGS) entry which is preliminary data.</text>
</comment>